<dbReference type="RefSeq" id="WP_313832708.1">
    <property type="nucleotide sequence ID" value="NZ_JAQOUE010000001.1"/>
</dbReference>
<name>A0ABU3K7M0_9BACT</name>
<evidence type="ECO:0000313" key="2">
    <source>
        <dbReference type="Proteomes" id="UP001250932"/>
    </source>
</evidence>
<dbReference type="EMBL" id="JAQOUE010000001">
    <property type="protein sequence ID" value="MDT7042323.1"/>
    <property type="molecule type" value="Genomic_DNA"/>
</dbReference>
<proteinExistence type="predicted"/>
<evidence type="ECO:0008006" key="3">
    <source>
        <dbReference type="Google" id="ProtNLM"/>
    </source>
</evidence>
<comment type="caution">
    <text evidence="1">The sequence shown here is derived from an EMBL/GenBank/DDBJ whole genome shotgun (WGS) entry which is preliminary data.</text>
</comment>
<gene>
    <name evidence="1" type="ORF">PPG34_08165</name>
</gene>
<reference evidence="1 2" key="1">
    <citation type="journal article" date="2023" name="ISME J.">
        <title>Cultivation and genomic characterization of novel and ubiquitous marine nitrite-oxidizing bacteria from the Nitrospirales.</title>
        <authorList>
            <person name="Mueller A.J."/>
            <person name="Daebeler A."/>
            <person name="Herbold C.W."/>
            <person name="Kirkegaard R.H."/>
            <person name="Daims H."/>
        </authorList>
    </citation>
    <scope>NUCLEOTIDE SEQUENCE [LARGE SCALE GENOMIC DNA]</scope>
    <source>
        <strain evidence="1 2">EB</strain>
    </source>
</reference>
<evidence type="ECO:0000313" key="1">
    <source>
        <dbReference type="EMBL" id="MDT7042323.1"/>
    </source>
</evidence>
<dbReference type="Proteomes" id="UP001250932">
    <property type="component" value="Unassembled WGS sequence"/>
</dbReference>
<organism evidence="1 2">
    <name type="scientific">Candidatus Nitronereus thalassa</name>
    <dbReference type="NCBI Taxonomy" id="3020898"/>
    <lineage>
        <taxon>Bacteria</taxon>
        <taxon>Pseudomonadati</taxon>
        <taxon>Nitrospirota</taxon>
        <taxon>Nitrospiria</taxon>
        <taxon>Nitrospirales</taxon>
        <taxon>Nitrospiraceae</taxon>
        <taxon>Candidatus Nitronereus</taxon>
    </lineage>
</organism>
<sequence>MSKCIYCHERKGKRPCPALNGSICSQCCGTHRMSSIQCHTDCVYLDANVEYQQKRVGDFFDQGRRALYRELLEKWGDKAAEVFYFLEAVTFKHFHSRRDGQDGEVIAAIQSLRRTFSPIQIPEGMAPAFTEALKKEYEAFMKGEKIDNDLVGEVLDRGLIFITEFSGPGLRSNRFLNGLTGYLKSYYPEVAEQLIKLSETGGGIIIPSGANMGDFSKQ</sequence>
<protein>
    <recommendedName>
        <fullName evidence="3">DUF3795 domain-containing protein</fullName>
    </recommendedName>
</protein>
<keyword evidence="2" id="KW-1185">Reference proteome</keyword>
<accession>A0ABU3K7M0</accession>